<proteinExistence type="inferred from homology"/>
<evidence type="ECO:0000256" key="7">
    <source>
        <dbReference type="ARBA" id="ARBA00047207"/>
    </source>
</evidence>
<dbReference type="SMART" id="SM00347">
    <property type="entry name" value="HTH_MARR"/>
    <property type="match status" value="1"/>
</dbReference>
<keyword evidence="2" id="KW-0805">Transcription regulation</keyword>
<dbReference type="InterPro" id="IPR036390">
    <property type="entry name" value="WH_DNA-bd_sf"/>
</dbReference>
<dbReference type="RefSeq" id="WP_204402642.1">
    <property type="nucleotide sequence ID" value="NZ_JAFBEE010000012.1"/>
</dbReference>
<evidence type="ECO:0000256" key="1">
    <source>
        <dbReference type="ARBA" id="ARBA00004496"/>
    </source>
</evidence>
<dbReference type="EMBL" id="JAFBEE010000012">
    <property type="protein sequence ID" value="MBM7615433.1"/>
    <property type="molecule type" value="Genomic_DNA"/>
</dbReference>
<reference evidence="9 10" key="1">
    <citation type="submission" date="2021-01" db="EMBL/GenBank/DDBJ databases">
        <title>Genomic Encyclopedia of Type Strains, Phase IV (KMG-IV): sequencing the most valuable type-strain genomes for metagenomic binning, comparative biology and taxonomic classification.</title>
        <authorList>
            <person name="Goeker M."/>
        </authorList>
    </citation>
    <scope>NUCLEOTIDE SEQUENCE [LARGE SCALE GENOMIC DNA]</scope>
    <source>
        <strain evidence="9 10">DSM 25890</strain>
    </source>
</reference>
<evidence type="ECO:0000256" key="6">
    <source>
        <dbReference type="ARBA" id="ARBA00047188"/>
    </source>
</evidence>
<evidence type="ECO:0000313" key="9">
    <source>
        <dbReference type="EMBL" id="MBM7615433.1"/>
    </source>
</evidence>
<accession>A0ABS2NR67</accession>
<keyword evidence="3 9" id="KW-0238">DNA-binding</keyword>
<dbReference type="Gene3D" id="1.10.10.10">
    <property type="entry name" value="Winged helix-like DNA-binding domain superfamily/Winged helix DNA-binding domain"/>
    <property type="match status" value="1"/>
</dbReference>
<dbReference type="SUPFAM" id="SSF46785">
    <property type="entry name" value="Winged helix' DNA-binding domain"/>
    <property type="match status" value="1"/>
</dbReference>
<name>A0ABS2NR67_9FIRM</name>
<gene>
    <name evidence="9" type="ORF">JOC73_002003</name>
</gene>
<evidence type="ECO:0000256" key="3">
    <source>
        <dbReference type="ARBA" id="ARBA00023125"/>
    </source>
</evidence>
<evidence type="ECO:0000256" key="5">
    <source>
        <dbReference type="ARBA" id="ARBA00046337"/>
    </source>
</evidence>
<keyword evidence="10" id="KW-1185">Reference proteome</keyword>
<sequence length="147" mass="17362">MRNYYMQIQQYSEMLIQQILLMDKKGIKNNGDTLSLTEILILKALGDQQEKKMADLIEELNLDRNIFGTFINRLQSQNYVIKRRAKEDKRAQVLLLTDKGKLSFEQILLTEKELLLSLLNDFTFNEEKAILKFLVKLDMLRRNNHTP</sequence>
<dbReference type="InterPro" id="IPR000835">
    <property type="entry name" value="HTH_MarR-typ"/>
</dbReference>
<dbReference type="InterPro" id="IPR036388">
    <property type="entry name" value="WH-like_DNA-bd_sf"/>
</dbReference>
<dbReference type="PANTHER" id="PTHR42756:SF1">
    <property type="entry name" value="TRANSCRIPTIONAL REPRESSOR OF EMRAB OPERON"/>
    <property type="match status" value="1"/>
</dbReference>
<comment type="subcellular location">
    <subcellularLocation>
        <location evidence="1">Cytoplasm</location>
    </subcellularLocation>
</comment>
<dbReference type="Proteomes" id="UP001314796">
    <property type="component" value="Unassembled WGS sequence"/>
</dbReference>
<dbReference type="InterPro" id="IPR055166">
    <property type="entry name" value="Transc_reg_Sar_Rot_HTH"/>
</dbReference>
<evidence type="ECO:0000256" key="4">
    <source>
        <dbReference type="ARBA" id="ARBA00023163"/>
    </source>
</evidence>
<comment type="similarity">
    <text evidence="5">Belongs to the SarZ family.</text>
</comment>
<dbReference type="GO" id="GO:0003677">
    <property type="term" value="F:DNA binding"/>
    <property type="evidence" value="ECO:0007669"/>
    <property type="project" value="UniProtKB-KW"/>
</dbReference>
<keyword evidence="4" id="KW-0804">Transcription</keyword>
<evidence type="ECO:0000313" key="10">
    <source>
        <dbReference type="Proteomes" id="UP001314796"/>
    </source>
</evidence>
<evidence type="ECO:0000259" key="8">
    <source>
        <dbReference type="PROSITE" id="PS50995"/>
    </source>
</evidence>
<dbReference type="PANTHER" id="PTHR42756">
    <property type="entry name" value="TRANSCRIPTIONAL REGULATOR, MARR"/>
    <property type="match status" value="1"/>
</dbReference>
<evidence type="ECO:0000256" key="2">
    <source>
        <dbReference type="ARBA" id="ARBA00023015"/>
    </source>
</evidence>
<organism evidence="9 10">
    <name type="scientific">Alkaliphilus hydrothermalis</name>
    <dbReference type="NCBI Taxonomy" id="1482730"/>
    <lineage>
        <taxon>Bacteria</taxon>
        <taxon>Bacillati</taxon>
        <taxon>Bacillota</taxon>
        <taxon>Clostridia</taxon>
        <taxon>Peptostreptococcales</taxon>
        <taxon>Natronincolaceae</taxon>
        <taxon>Alkaliphilus</taxon>
    </lineage>
</organism>
<protein>
    <recommendedName>
        <fullName evidence="6">HTH-type transcriptional regulator SarZ</fullName>
    </recommendedName>
    <alternativeName>
        <fullName evidence="7">Staphylococcal accessory regulator Z</fullName>
    </alternativeName>
</protein>
<dbReference type="Pfam" id="PF22381">
    <property type="entry name" value="Staph_reg_Sar_Rot"/>
    <property type="match status" value="1"/>
</dbReference>
<feature type="domain" description="HTH marR-type" evidence="8">
    <location>
        <begin position="1"/>
        <end position="139"/>
    </location>
</feature>
<dbReference type="PROSITE" id="PS50995">
    <property type="entry name" value="HTH_MARR_2"/>
    <property type="match status" value="1"/>
</dbReference>
<comment type="caution">
    <text evidence="9">The sequence shown here is derived from an EMBL/GenBank/DDBJ whole genome shotgun (WGS) entry which is preliminary data.</text>
</comment>